<proteinExistence type="predicted"/>
<sequence>MIEPSDNEVAEEVTEEAEDIDVVAEDLEKGSEQGAKEPEKYSFCACTGLRTGAHGRHVQILVSVEG</sequence>
<accession>A0A0A2KIW2</accession>
<evidence type="ECO:0000313" key="2">
    <source>
        <dbReference type="EMBL" id="KGO60961.1"/>
    </source>
</evidence>
<evidence type="ECO:0000256" key="1">
    <source>
        <dbReference type="SAM" id="MobiDB-lite"/>
    </source>
</evidence>
<evidence type="ECO:0000313" key="3">
    <source>
        <dbReference type="Proteomes" id="UP000030143"/>
    </source>
</evidence>
<reference evidence="2 3" key="1">
    <citation type="journal article" date="2015" name="Mol. Plant Microbe Interact.">
        <title>Genome, transcriptome, and functional analyses of Penicillium expansum provide new insights into secondary metabolism and pathogenicity.</title>
        <authorList>
            <person name="Ballester A.R."/>
            <person name="Marcet-Houben M."/>
            <person name="Levin E."/>
            <person name="Sela N."/>
            <person name="Selma-Lazaro C."/>
            <person name="Carmona L."/>
            <person name="Wisniewski M."/>
            <person name="Droby S."/>
            <person name="Gonzalez-Candelas L."/>
            <person name="Gabaldon T."/>
        </authorList>
    </citation>
    <scope>NUCLEOTIDE SEQUENCE [LARGE SCALE GENOMIC DNA]</scope>
    <source>
        <strain evidence="2 3">MD-8</strain>
    </source>
</reference>
<gene>
    <name evidence="2" type="ORF">PEX2_099770</name>
</gene>
<dbReference type="Proteomes" id="UP000030143">
    <property type="component" value="Unassembled WGS sequence"/>
</dbReference>
<dbReference type="VEuPathDB" id="FungiDB:PEXP_092090"/>
<dbReference type="EMBL" id="JQFZ01000060">
    <property type="protein sequence ID" value="KGO60961.1"/>
    <property type="molecule type" value="Genomic_DNA"/>
</dbReference>
<protein>
    <submittedName>
        <fullName evidence="2">Uncharacterized protein</fullName>
    </submittedName>
</protein>
<feature type="region of interest" description="Disordered" evidence="1">
    <location>
        <begin position="1"/>
        <end position="21"/>
    </location>
</feature>
<organism evidence="2 3">
    <name type="scientific">Penicillium expansum</name>
    <name type="common">Blue mold rot fungus</name>
    <dbReference type="NCBI Taxonomy" id="27334"/>
    <lineage>
        <taxon>Eukaryota</taxon>
        <taxon>Fungi</taxon>
        <taxon>Dikarya</taxon>
        <taxon>Ascomycota</taxon>
        <taxon>Pezizomycotina</taxon>
        <taxon>Eurotiomycetes</taxon>
        <taxon>Eurotiomycetidae</taxon>
        <taxon>Eurotiales</taxon>
        <taxon>Aspergillaceae</taxon>
        <taxon>Penicillium</taxon>
    </lineage>
</organism>
<dbReference type="HOGENOM" id="CLU_2831944_0_0_1"/>
<dbReference type="GeneID" id="27682667"/>
<dbReference type="RefSeq" id="XP_016601945.1">
    <property type="nucleotide sequence ID" value="XM_016747247.1"/>
</dbReference>
<comment type="caution">
    <text evidence="2">The sequence shown here is derived from an EMBL/GenBank/DDBJ whole genome shotgun (WGS) entry which is preliminary data.</text>
</comment>
<dbReference type="AlphaFoldDB" id="A0A0A2KIW2"/>
<name>A0A0A2KIW2_PENEN</name>
<keyword evidence="3" id="KW-1185">Reference proteome</keyword>